<protein>
    <submittedName>
        <fullName evidence="2">Uncharacterized protein</fullName>
    </submittedName>
</protein>
<feature type="region of interest" description="Disordered" evidence="1">
    <location>
        <begin position="1"/>
        <end position="23"/>
    </location>
</feature>
<feature type="region of interest" description="Disordered" evidence="1">
    <location>
        <begin position="65"/>
        <end position="84"/>
    </location>
</feature>
<dbReference type="Proteomes" id="UP000465305">
    <property type="component" value="Unassembled WGS sequence"/>
</dbReference>
<evidence type="ECO:0000256" key="1">
    <source>
        <dbReference type="SAM" id="MobiDB-lite"/>
    </source>
</evidence>
<dbReference type="AlphaFoldDB" id="A0A7I9Y6I2"/>
<dbReference type="EMBL" id="BLKY01000001">
    <property type="protein sequence ID" value="GFG84093.1"/>
    <property type="molecule type" value="Genomic_DNA"/>
</dbReference>
<name>A0A7I9Y6I2_MYCAL</name>
<organism evidence="2 3">
    <name type="scientific">Mycolicibacter algericus</name>
    <name type="common">Mycobacterium algericum</name>
    <dbReference type="NCBI Taxonomy" id="1288388"/>
    <lineage>
        <taxon>Bacteria</taxon>
        <taxon>Bacillati</taxon>
        <taxon>Actinomycetota</taxon>
        <taxon>Actinomycetes</taxon>
        <taxon>Mycobacteriales</taxon>
        <taxon>Mycobacteriaceae</taxon>
        <taxon>Mycolicibacter</taxon>
    </lineage>
</organism>
<comment type="caution">
    <text evidence="2">The sequence shown here is derived from an EMBL/GenBank/DDBJ whole genome shotgun (WGS) entry which is preliminary data.</text>
</comment>
<accession>A0A7I9Y6I2</accession>
<evidence type="ECO:0000313" key="2">
    <source>
        <dbReference type="EMBL" id="GFG84093.1"/>
    </source>
</evidence>
<gene>
    <name evidence="2" type="ORF">MALGJ_07690</name>
</gene>
<evidence type="ECO:0000313" key="3">
    <source>
        <dbReference type="Proteomes" id="UP000465305"/>
    </source>
</evidence>
<reference evidence="2 3" key="1">
    <citation type="journal article" date="2019" name="Emerg. Microbes Infect.">
        <title>Comprehensive subspecies identification of 175 nontuberculous mycobacteria species based on 7547 genomic profiles.</title>
        <authorList>
            <person name="Matsumoto Y."/>
            <person name="Kinjo T."/>
            <person name="Motooka D."/>
            <person name="Nabeya D."/>
            <person name="Jung N."/>
            <person name="Uechi K."/>
            <person name="Horii T."/>
            <person name="Iida T."/>
            <person name="Fujita J."/>
            <person name="Nakamura S."/>
        </authorList>
    </citation>
    <scope>NUCLEOTIDE SEQUENCE [LARGE SCALE GENOMIC DNA]</scope>
    <source>
        <strain evidence="2 3">JCM 30723</strain>
    </source>
</reference>
<sequence length="117" mass="12517">MQRLVDAAAPLQQGREERPGTQFGDLYLDIPGGGRHRFGAVPVALSGPALDSLVAVGTDRIGGFGLDQRLQPGPDQLGKHRPGVSGLERIELSEQGRMVVGHRVVCPLLESLWSVTQ</sequence>
<proteinExistence type="predicted"/>